<dbReference type="Pfam" id="PF02541">
    <property type="entry name" value="Ppx-GppA"/>
    <property type="match status" value="1"/>
</dbReference>
<organism evidence="2">
    <name type="scientific">marine metagenome</name>
    <dbReference type="NCBI Taxonomy" id="408172"/>
    <lineage>
        <taxon>unclassified sequences</taxon>
        <taxon>metagenomes</taxon>
        <taxon>ecological metagenomes</taxon>
    </lineage>
</organism>
<dbReference type="InterPro" id="IPR003695">
    <property type="entry name" value="Ppx_GppA_N"/>
</dbReference>
<evidence type="ECO:0000259" key="1">
    <source>
        <dbReference type="Pfam" id="PF02541"/>
    </source>
</evidence>
<proteinExistence type="predicted"/>
<dbReference type="PANTHER" id="PTHR30005:SF13">
    <property type="entry name" value="EXOPOLYPHOSPHATASE 2"/>
    <property type="match status" value="1"/>
</dbReference>
<name>A0A382EP79_9ZZZZ</name>
<sequence length="312" mass="33450">MTRSFAAGFIQSAIDLGTNTILMVTGRIEDGGTVDILDDAHAIARLGKGVDTARRILPETIDRVCALLSDYRRRAEHLGAVRVRAYGTSALRDAVNKTEFVAIAQAQAGVELVELSGDDEARYTFAGAAFGLELPPRYAVIDIGGGSTELAVGSKGRVERSQSVDVGAVRVTERHFPQLPPTATQQHDAEAVIRGILDSLFLLPPKIHLIGVAGTVTTLGAIDAGAPRFDTRDIDGHLLSRAAVKALSSRLLTMEYDAIRAWPQVEDQRADIIGAGSLILRTFLESRNLPGVTVSTRGIRYGLLLEMLSGRL</sequence>
<dbReference type="InterPro" id="IPR043129">
    <property type="entry name" value="ATPase_NBD"/>
</dbReference>
<reference evidence="2" key="1">
    <citation type="submission" date="2018-05" db="EMBL/GenBank/DDBJ databases">
        <authorList>
            <person name="Lanie J.A."/>
            <person name="Ng W.-L."/>
            <person name="Kazmierczak K.M."/>
            <person name="Andrzejewski T.M."/>
            <person name="Davidsen T.M."/>
            <person name="Wayne K.J."/>
            <person name="Tettelin H."/>
            <person name="Glass J.I."/>
            <person name="Rusch D."/>
            <person name="Podicherti R."/>
            <person name="Tsui H.-C.T."/>
            <person name="Winkler M.E."/>
        </authorList>
    </citation>
    <scope>NUCLEOTIDE SEQUENCE</scope>
</reference>
<dbReference type="CDD" id="cd24054">
    <property type="entry name" value="ASKHA_NBD_AaPPX-GppA_MtPPX2-like"/>
    <property type="match status" value="1"/>
</dbReference>
<dbReference type="PANTHER" id="PTHR30005">
    <property type="entry name" value="EXOPOLYPHOSPHATASE"/>
    <property type="match status" value="1"/>
</dbReference>
<dbReference type="Gene3D" id="3.30.420.40">
    <property type="match status" value="1"/>
</dbReference>
<dbReference type="Gene3D" id="3.30.420.150">
    <property type="entry name" value="Exopolyphosphatase. Domain 2"/>
    <property type="match status" value="1"/>
</dbReference>
<accession>A0A382EP79</accession>
<feature type="domain" description="Ppx/GppA phosphatase N-terminal" evidence="1">
    <location>
        <begin position="30"/>
        <end position="308"/>
    </location>
</feature>
<protein>
    <recommendedName>
        <fullName evidence="1">Ppx/GppA phosphatase N-terminal domain-containing protein</fullName>
    </recommendedName>
</protein>
<dbReference type="EMBL" id="UINC01045435">
    <property type="protein sequence ID" value="SVB52195.1"/>
    <property type="molecule type" value="Genomic_DNA"/>
</dbReference>
<dbReference type="SUPFAM" id="SSF53067">
    <property type="entry name" value="Actin-like ATPase domain"/>
    <property type="match status" value="2"/>
</dbReference>
<gene>
    <name evidence="2" type="ORF">METZ01_LOCUS205049</name>
</gene>
<dbReference type="GO" id="GO:0016462">
    <property type="term" value="F:pyrophosphatase activity"/>
    <property type="evidence" value="ECO:0007669"/>
    <property type="project" value="TreeGrafter"/>
</dbReference>
<dbReference type="InterPro" id="IPR050273">
    <property type="entry name" value="GppA/Ppx_hydrolase"/>
</dbReference>
<evidence type="ECO:0000313" key="2">
    <source>
        <dbReference type="EMBL" id="SVB52195.1"/>
    </source>
</evidence>
<dbReference type="AlphaFoldDB" id="A0A382EP79"/>